<accession>A0A074K6U9</accession>
<gene>
    <name evidence="1" type="ORF">DT23_17010</name>
</gene>
<dbReference type="AlphaFoldDB" id="A0A074K6U9"/>
<evidence type="ECO:0000313" key="1">
    <source>
        <dbReference type="EMBL" id="KEO57287.1"/>
    </source>
</evidence>
<protein>
    <submittedName>
        <fullName evidence="1">Uncharacterized protein</fullName>
    </submittedName>
</protein>
<proteinExistence type="predicted"/>
<reference evidence="1 2" key="1">
    <citation type="journal article" date="2015" name="Antonie Van Leeuwenhoek">
        <title>Thioclava indica sp. nov., isolated from surface seawater of the Indian Ocean.</title>
        <authorList>
            <person name="Liu Y."/>
            <person name="Lai Q."/>
            <person name="Du J."/>
            <person name="Xu H."/>
            <person name="Jiang L."/>
            <person name="Shao Z."/>
        </authorList>
    </citation>
    <scope>NUCLEOTIDE SEQUENCE [LARGE SCALE GENOMIC DNA]</scope>
    <source>
        <strain evidence="1 2">DT23-4</strain>
    </source>
</reference>
<keyword evidence="2" id="KW-1185">Reference proteome</keyword>
<sequence>MEHPNAAPTQPKRAFRRKINTLKMKMAPAVGIGAIFVSM</sequence>
<comment type="caution">
    <text evidence="1">The sequence shown here is derived from an EMBL/GenBank/DDBJ whole genome shotgun (WGS) entry which is preliminary data.</text>
</comment>
<name>A0A074K6U9_9RHOB</name>
<dbReference type="EMBL" id="AUNB01000041">
    <property type="protein sequence ID" value="KEO57287.1"/>
    <property type="molecule type" value="Genomic_DNA"/>
</dbReference>
<dbReference type="Proteomes" id="UP000027471">
    <property type="component" value="Unassembled WGS sequence"/>
</dbReference>
<organism evidence="1 2">
    <name type="scientific">Thioclava indica</name>
    <dbReference type="NCBI Taxonomy" id="1353528"/>
    <lineage>
        <taxon>Bacteria</taxon>
        <taxon>Pseudomonadati</taxon>
        <taxon>Pseudomonadota</taxon>
        <taxon>Alphaproteobacteria</taxon>
        <taxon>Rhodobacterales</taxon>
        <taxon>Paracoccaceae</taxon>
        <taxon>Thioclava</taxon>
    </lineage>
</organism>
<evidence type="ECO:0000313" key="2">
    <source>
        <dbReference type="Proteomes" id="UP000027471"/>
    </source>
</evidence>